<feature type="transmembrane region" description="Helical" evidence="17">
    <location>
        <begin position="344"/>
        <end position="367"/>
    </location>
</feature>
<evidence type="ECO:0000256" key="4">
    <source>
        <dbReference type="ARBA" id="ARBA00004922"/>
    </source>
</evidence>
<keyword evidence="21" id="KW-1185">Reference proteome</keyword>
<comment type="cofactor">
    <cofactor evidence="2">
        <name>Mg(2+)</name>
        <dbReference type="ChEBI" id="CHEBI:18420"/>
    </cofactor>
</comment>
<dbReference type="PANTHER" id="PTHR13872">
    <property type="entry name" value="DOLICHYL-DIPHOSPHOOLIGOSACCHARIDE--PROTEIN GLYCOSYLTRANSFERASE SUBUNIT"/>
    <property type="match status" value="1"/>
</dbReference>
<comment type="similarity">
    <text evidence="5">Belongs to the STT3 family.</text>
</comment>
<evidence type="ECO:0000256" key="2">
    <source>
        <dbReference type="ARBA" id="ARBA00001946"/>
    </source>
</evidence>
<evidence type="ECO:0000256" key="16">
    <source>
        <dbReference type="SAM" id="MobiDB-lite"/>
    </source>
</evidence>
<dbReference type="Gene3D" id="3.40.50.12610">
    <property type="match status" value="1"/>
</dbReference>
<feature type="domain" description="Oligosaccharyl transferase STT3 N-terminal" evidence="18">
    <location>
        <begin position="52"/>
        <end position="457"/>
    </location>
</feature>
<evidence type="ECO:0000256" key="7">
    <source>
        <dbReference type="ARBA" id="ARBA00022676"/>
    </source>
</evidence>
<dbReference type="UniPathway" id="UPA00378"/>
<feature type="transmembrane region" description="Helical" evidence="17">
    <location>
        <begin position="580"/>
        <end position="601"/>
    </location>
</feature>
<evidence type="ECO:0000256" key="9">
    <source>
        <dbReference type="ARBA" id="ARBA00022692"/>
    </source>
</evidence>
<feature type="transmembrane region" description="Helical" evidence="17">
    <location>
        <begin position="48"/>
        <end position="67"/>
    </location>
</feature>
<dbReference type="AlphaFoldDB" id="A0A7G2C4C4"/>
<keyword evidence="8 20" id="KW-0808">Transferase</keyword>
<comment type="cofactor">
    <cofactor evidence="1">
        <name>Mn(2+)</name>
        <dbReference type="ChEBI" id="CHEBI:29035"/>
    </cofactor>
</comment>
<dbReference type="InterPro" id="IPR048999">
    <property type="entry name" value="STT3-PglB_core"/>
</dbReference>
<evidence type="ECO:0000256" key="1">
    <source>
        <dbReference type="ARBA" id="ARBA00001936"/>
    </source>
</evidence>
<keyword evidence="7" id="KW-0328">Glycosyltransferase</keyword>
<comment type="pathway">
    <text evidence="4">Protein modification; protein glycosylation.</text>
</comment>
<accession>A0A7G2C4C4</accession>
<dbReference type="GO" id="GO:0046872">
    <property type="term" value="F:metal ion binding"/>
    <property type="evidence" value="ECO:0007669"/>
    <property type="project" value="UniProtKB-KW"/>
</dbReference>
<feature type="transmembrane region" description="Helical" evidence="17">
    <location>
        <begin position="149"/>
        <end position="170"/>
    </location>
</feature>
<evidence type="ECO:0000256" key="13">
    <source>
        <dbReference type="ARBA" id="ARBA00023136"/>
    </source>
</evidence>
<evidence type="ECO:0000256" key="5">
    <source>
        <dbReference type="ARBA" id="ARBA00010810"/>
    </source>
</evidence>
<feature type="compositionally biased region" description="Basic and acidic residues" evidence="16">
    <location>
        <begin position="1"/>
        <end position="12"/>
    </location>
</feature>
<keyword evidence="9 17" id="KW-0812">Transmembrane</keyword>
<feature type="domain" description="STT3/PglB/AglB core" evidence="19">
    <location>
        <begin position="644"/>
        <end position="701"/>
    </location>
</feature>
<dbReference type="FunFam" id="3.40.50.12610:FF:000003">
    <property type="entry name" value="Oligosaccharyl transferase-like protein"/>
    <property type="match status" value="1"/>
</dbReference>
<dbReference type="InterPro" id="IPR003674">
    <property type="entry name" value="Oligo_trans_STT3"/>
</dbReference>
<comment type="subcellular location">
    <subcellularLocation>
        <location evidence="3">Endomembrane system</location>
        <topology evidence="3">Multi-pass membrane protein</topology>
    </subcellularLocation>
</comment>
<evidence type="ECO:0000256" key="8">
    <source>
        <dbReference type="ARBA" id="ARBA00022679"/>
    </source>
</evidence>
<evidence type="ECO:0000313" key="21">
    <source>
        <dbReference type="Proteomes" id="UP000515908"/>
    </source>
</evidence>
<organism evidence="20 21">
    <name type="scientific">Angomonas deanei</name>
    <dbReference type="NCBI Taxonomy" id="59799"/>
    <lineage>
        <taxon>Eukaryota</taxon>
        <taxon>Discoba</taxon>
        <taxon>Euglenozoa</taxon>
        <taxon>Kinetoplastea</taxon>
        <taxon>Metakinetoplastina</taxon>
        <taxon>Trypanosomatida</taxon>
        <taxon>Trypanosomatidae</taxon>
        <taxon>Strigomonadinae</taxon>
        <taxon>Angomonas</taxon>
    </lineage>
</organism>
<dbReference type="Pfam" id="PF21436">
    <property type="entry name" value="STT3-PglB_core"/>
    <property type="match status" value="1"/>
</dbReference>
<feature type="transmembrane region" description="Helical" evidence="17">
    <location>
        <begin position="176"/>
        <end position="193"/>
    </location>
</feature>
<keyword evidence="10" id="KW-0479">Metal-binding</keyword>
<dbReference type="InterPro" id="IPR048307">
    <property type="entry name" value="STT3_N"/>
</dbReference>
<evidence type="ECO:0000259" key="18">
    <source>
        <dbReference type="Pfam" id="PF02516"/>
    </source>
</evidence>
<dbReference type="GO" id="GO:0012505">
    <property type="term" value="C:endomembrane system"/>
    <property type="evidence" value="ECO:0007669"/>
    <property type="project" value="UniProtKB-SubCell"/>
</dbReference>
<evidence type="ECO:0000256" key="14">
    <source>
        <dbReference type="ARBA" id="ARBA00023211"/>
    </source>
</evidence>
<evidence type="ECO:0000256" key="3">
    <source>
        <dbReference type="ARBA" id="ARBA00004127"/>
    </source>
</evidence>
<evidence type="ECO:0000313" key="20">
    <source>
        <dbReference type="EMBL" id="CAD2214566.1"/>
    </source>
</evidence>
<feature type="transmembrane region" description="Helical" evidence="17">
    <location>
        <begin position="453"/>
        <end position="475"/>
    </location>
</feature>
<dbReference type="GO" id="GO:0016020">
    <property type="term" value="C:membrane"/>
    <property type="evidence" value="ECO:0007669"/>
    <property type="project" value="InterPro"/>
</dbReference>
<evidence type="ECO:0000256" key="6">
    <source>
        <dbReference type="ARBA" id="ARBA00012605"/>
    </source>
</evidence>
<evidence type="ECO:0000256" key="12">
    <source>
        <dbReference type="ARBA" id="ARBA00022989"/>
    </source>
</evidence>
<dbReference type="EMBL" id="LR877147">
    <property type="protein sequence ID" value="CAD2214566.1"/>
    <property type="molecule type" value="Genomic_DNA"/>
</dbReference>
<feature type="transmembrane region" description="Helical" evidence="17">
    <location>
        <begin position="431"/>
        <end position="447"/>
    </location>
</feature>
<sequence length="838" mass="94916">MRQVRPESRERPSITPIGTTPAAPHNIETTVYFLGQYPFPSYRLLRRMILVFSILLTLASVVLAYTTRMRTVTTYGRLIHEFDPWFNYRATEYLSAHGWHAFFHWFDEMSWYPIGRPVGTSIYPGLQLTAVALEHTLPYFGVHMSLNDICVFMPAWFGAIATLFAALLAFESTESPLVSSLTAFLFSINPAHLMRSMAGEFDNECIALAAMLATFYAWVRALRCEKSWPIGVLAGIAYGYMVAAWGGFIFVLNMIVLHAGLCALVDWIRGTYSKSLLYAYTLFFVVGTALAVCVPIVNTTPFKSVEQISAVLLFVLLWTLHLSEHLRERRGLKIHSMATVRLRAMVLCAVVATLLVVALLFAPSGFFRPFSSRVRALFVAHTRTGNPLVDSVAEHDKLGFDVFFSSLHFTGFAWLPGTVLLLVLPTTRPRPAILLLFLYSVVVFYFARNMVRVLVLCAPIACLTTSLCATGFLEVGIHFSFWNSKGLSVTTHRWKVLRPLLTECRQQLRTATHRRHPPSVEEQLDVFLTQPDVVDRYPFLGAGESTRRTARDDALRTTLIGKSPVFLPIDRIPNFTELSVLFMILSTFLVPFACFAVYQGFSEADGFASHLLLLHVHDDGSTEVLRDYLESYEWLRDNTPEDARVLSWWDYGYQLTGIANRTTLADGNTWNHEHIATIGRMLTMPPEEAHEIIRHMADYVYIWAGQNGDLGKSPHMARIGNSVYRDLCAEEDPLCNHFGFHGAYDKPTPSMRKSLLYNLHENGGETGIMVDPELFQEVYTSPYGLVRIFKVMDVSEESRRWVADPRNHVCEPAPNDWICRGQYPPAEPVQKMLAKRRR</sequence>
<dbReference type="Pfam" id="PF02516">
    <property type="entry name" value="STT3"/>
    <property type="match status" value="1"/>
</dbReference>
<keyword evidence="14" id="KW-0464">Manganese</keyword>
<feature type="region of interest" description="Disordered" evidence="16">
    <location>
        <begin position="1"/>
        <end position="22"/>
    </location>
</feature>
<feature type="transmembrane region" description="Helical" evidence="17">
    <location>
        <begin position="304"/>
        <end position="323"/>
    </location>
</feature>
<comment type="catalytic activity">
    <reaction evidence="15">
        <text>a di-trans,poly-cis-dolichyl diphosphooligosaccharide + L-asparaginyl-[protein] = N(4)-(oligosaccharide-(1-&gt;4)-N-acetyl-beta-D-glucosaminyl-(1-&gt;4)-N-acetyl-beta-D-glucosaminyl)-L-asparaginyl-[protein] + a di-trans,poly-cis-dolichyl diphosphate + H(+)</text>
        <dbReference type="Rhea" id="RHEA:22980"/>
        <dbReference type="Rhea" id="RHEA-COMP:12804"/>
        <dbReference type="Rhea" id="RHEA-COMP:12805"/>
        <dbReference type="Rhea" id="RHEA-COMP:19506"/>
        <dbReference type="Rhea" id="RHEA-COMP:19509"/>
        <dbReference type="ChEBI" id="CHEBI:15378"/>
        <dbReference type="ChEBI" id="CHEBI:50347"/>
        <dbReference type="ChEBI" id="CHEBI:57497"/>
        <dbReference type="ChEBI" id="CHEBI:57570"/>
        <dbReference type="ChEBI" id="CHEBI:132529"/>
        <dbReference type="EC" id="2.4.99.18"/>
    </reaction>
</comment>
<keyword evidence="11" id="KW-0460">Magnesium</keyword>
<keyword evidence="13 17" id="KW-0472">Membrane</keyword>
<evidence type="ECO:0000256" key="15">
    <source>
        <dbReference type="ARBA" id="ARBA00048829"/>
    </source>
</evidence>
<dbReference type="GO" id="GO:0004579">
    <property type="term" value="F:dolichyl-diphosphooligosaccharide-protein glycotransferase activity"/>
    <property type="evidence" value="ECO:0007669"/>
    <property type="project" value="UniProtKB-EC"/>
</dbReference>
<proteinExistence type="inferred from homology"/>
<keyword evidence="12 17" id="KW-1133">Transmembrane helix</keyword>
<feature type="transmembrane region" description="Helical" evidence="17">
    <location>
        <begin position="205"/>
        <end position="222"/>
    </location>
</feature>
<evidence type="ECO:0000256" key="11">
    <source>
        <dbReference type="ARBA" id="ARBA00022842"/>
    </source>
</evidence>
<dbReference type="Proteomes" id="UP000515908">
    <property type="component" value="Chromosome 03"/>
</dbReference>
<dbReference type="PANTHER" id="PTHR13872:SF1">
    <property type="entry name" value="DOLICHYL-DIPHOSPHOOLIGOSACCHARIDE--PROTEIN GLYCOSYLTRANSFERASE SUBUNIT STT3B"/>
    <property type="match status" value="1"/>
</dbReference>
<feature type="transmembrane region" description="Helical" evidence="17">
    <location>
        <begin position="402"/>
        <end position="424"/>
    </location>
</feature>
<evidence type="ECO:0000259" key="19">
    <source>
        <dbReference type="Pfam" id="PF21436"/>
    </source>
</evidence>
<dbReference type="VEuPathDB" id="TriTrypDB:ADEAN_000201700"/>
<reference evidence="20 21" key="1">
    <citation type="submission" date="2020-08" db="EMBL/GenBank/DDBJ databases">
        <authorList>
            <person name="Newling K."/>
            <person name="Davey J."/>
            <person name="Forrester S."/>
        </authorList>
    </citation>
    <scope>NUCLEOTIDE SEQUENCE [LARGE SCALE GENOMIC DNA]</scope>
    <source>
        <strain evidence="21">Crithidia deanei Carvalho (ATCC PRA-265)</strain>
    </source>
</reference>
<gene>
    <name evidence="20" type="ORF">ADEAN_000201700</name>
</gene>
<feature type="transmembrane region" description="Helical" evidence="17">
    <location>
        <begin position="242"/>
        <end position="265"/>
    </location>
</feature>
<name>A0A7G2C4C4_9TRYP</name>
<evidence type="ECO:0000256" key="10">
    <source>
        <dbReference type="ARBA" id="ARBA00022723"/>
    </source>
</evidence>
<feature type="transmembrane region" description="Helical" evidence="17">
    <location>
        <begin position="277"/>
        <end position="298"/>
    </location>
</feature>
<evidence type="ECO:0000256" key="17">
    <source>
        <dbReference type="SAM" id="Phobius"/>
    </source>
</evidence>
<protein>
    <recommendedName>
        <fullName evidence="6">dolichyl-diphosphooligosaccharide--protein glycotransferase</fullName>
        <ecNumber evidence="6">2.4.99.18</ecNumber>
    </recommendedName>
</protein>
<dbReference type="EC" id="2.4.99.18" evidence="6"/>